<name>A0A2N1PTA4_9BACT</name>
<evidence type="ECO:0000256" key="2">
    <source>
        <dbReference type="ARBA" id="ARBA00022801"/>
    </source>
</evidence>
<dbReference type="InterPro" id="IPR006684">
    <property type="entry name" value="YbgC/YbaW"/>
</dbReference>
<dbReference type="SUPFAM" id="SSF54637">
    <property type="entry name" value="Thioesterase/thiol ester dehydrase-isomerase"/>
    <property type="match status" value="1"/>
</dbReference>
<evidence type="ECO:0000256" key="1">
    <source>
        <dbReference type="ARBA" id="ARBA00005953"/>
    </source>
</evidence>
<organism evidence="3 4">
    <name type="scientific">Candidatus Wallbacteria bacterium HGW-Wallbacteria-1</name>
    <dbReference type="NCBI Taxonomy" id="2013854"/>
    <lineage>
        <taxon>Bacteria</taxon>
        <taxon>Candidatus Walliibacteriota</taxon>
    </lineage>
</organism>
<protein>
    <submittedName>
        <fullName evidence="3">Acyl-CoA thioesterase</fullName>
    </submittedName>
</protein>
<dbReference type="EMBL" id="PGXC01000003">
    <property type="protein sequence ID" value="PKK91550.1"/>
    <property type="molecule type" value="Genomic_DNA"/>
</dbReference>
<keyword evidence="2" id="KW-0378">Hydrolase</keyword>
<evidence type="ECO:0000313" key="4">
    <source>
        <dbReference type="Proteomes" id="UP000233256"/>
    </source>
</evidence>
<dbReference type="InterPro" id="IPR050563">
    <property type="entry name" value="4-hydroxybenzoyl-CoA_TE"/>
</dbReference>
<dbReference type="Gene3D" id="3.10.129.10">
    <property type="entry name" value="Hotdog Thioesterase"/>
    <property type="match status" value="1"/>
</dbReference>
<dbReference type="PANTHER" id="PTHR31793:SF27">
    <property type="entry name" value="NOVEL THIOESTERASE SUPERFAMILY DOMAIN AND SAPOSIN A-TYPE DOMAIN CONTAINING PROTEIN (0610012H03RIK)"/>
    <property type="match status" value="1"/>
</dbReference>
<accession>A0A2N1PTA4</accession>
<dbReference type="AlphaFoldDB" id="A0A2N1PTA4"/>
<comment type="similarity">
    <text evidence="1">Belongs to the 4-hydroxybenzoyl-CoA thioesterase family.</text>
</comment>
<dbReference type="InterPro" id="IPR029069">
    <property type="entry name" value="HotDog_dom_sf"/>
</dbReference>
<reference evidence="3 4" key="1">
    <citation type="journal article" date="2017" name="ISME J.">
        <title>Potential for microbial H2 and metal transformations associated with novel bacteria and archaea in deep terrestrial subsurface sediments.</title>
        <authorList>
            <person name="Hernsdorf A.W."/>
            <person name="Amano Y."/>
            <person name="Miyakawa K."/>
            <person name="Ise K."/>
            <person name="Suzuki Y."/>
            <person name="Anantharaman K."/>
            <person name="Probst A."/>
            <person name="Burstein D."/>
            <person name="Thomas B.C."/>
            <person name="Banfield J.F."/>
        </authorList>
    </citation>
    <scope>NUCLEOTIDE SEQUENCE [LARGE SCALE GENOMIC DNA]</scope>
    <source>
        <strain evidence="3">HGW-Wallbacteria-1</strain>
    </source>
</reference>
<dbReference type="CDD" id="cd00586">
    <property type="entry name" value="4HBT"/>
    <property type="match status" value="1"/>
</dbReference>
<dbReference type="GO" id="GO:0047617">
    <property type="term" value="F:fatty acyl-CoA hydrolase activity"/>
    <property type="evidence" value="ECO:0007669"/>
    <property type="project" value="TreeGrafter"/>
</dbReference>
<dbReference type="PANTHER" id="PTHR31793">
    <property type="entry name" value="4-HYDROXYBENZOYL-COA THIOESTERASE FAMILY MEMBER"/>
    <property type="match status" value="1"/>
</dbReference>
<dbReference type="Proteomes" id="UP000233256">
    <property type="component" value="Unassembled WGS sequence"/>
</dbReference>
<evidence type="ECO:0000313" key="3">
    <source>
        <dbReference type="EMBL" id="PKK91550.1"/>
    </source>
</evidence>
<gene>
    <name evidence="3" type="ORF">CVV64_04995</name>
</gene>
<dbReference type="NCBIfam" id="TIGR00051">
    <property type="entry name" value="YbgC/FadM family acyl-CoA thioesterase"/>
    <property type="match status" value="1"/>
</dbReference>
<comment type="caution">
    <text evidence="3">The sequence shown here is derived from an EMBL/GenBank/DDBJ whole genome shotgun (WGS) entry which is preliminary data.</text>
</comment>
<proteinExistence type="inferred from homology"/>
<sequence>MSSCRESRGTDREKIQFRQTSFRVDYAETDAMGVVYYANYLIWFERGRSSFMREVEYPYTLIEKEGYLLPVAESHVRYRKSARYDDLIRVFTAIECMERSSIRFVYEIRNSEDTLLAQGWTRHGFISRDGRLSRIPDHIRMALCGPPSGRSASESGGE</sequence>
<dbReference type="Pfam" id="PF13279">
    <property type="entry name" value="4HBT_2"/>
    <property type="match status" value="1"/>
</dbReference>